<name>A0A9D1JZ09_9BACT</name>
<keyword evidence="1 11" id="KW-0479">Metal-binding</keyword>
<dbReference type="InterPro" id="IPR041166">
    <property type="entry name" value="Rubredoxin_2"/>
</dbReference>
<dbReference type="Gene3D" id="3.30.230.10">
    <property type="match status" value="1"/>
</dbReference>
<evidence type="ECO:0000256" key="11">
    <source>
        <dbReference type="HAMAP-Rule" id="MF_01498"/>
    </source>
</evidence>
<evidence type="ECO:0000256" key="13">
    <source>
        <dbReference type="RuleBase" id="RU003555"/>
    </source>
</evidence>
<evidence type="ECO:0000256" key="1">
    <source>
        <dbReference type="ARBA" id="ARBA00022723"/>
    </source>
</evidence>
<evidence type="ECO:0000256" key="5">
    <source>
        <dbReference type="ARBA" id="ARBA00022801"/>
    </source>
</evidence>
<comment type="caution">
    <text evidence="15">The sequence shown here is derived from an EMBL/GenBank/DDBJ whole genome shotgun (WGS) entry which is preliminary data.</text>
</comment>
<feature type="short sequence motif" description="RadA KNRFG motif" evidence="11">
    <location>
        <begin position="261"/>
        <end position="265"/>
    </location>
</feature>
<protein>
    <recommendedName>
        <fullName evidence="11 12">DNA repair protein RadA</fullName>
    </recommendedName>
</protein>
<evidence type="ECO:0000256" key="7">
    <source>
        <dbReference type="ARBA" id="ARBA00022840"/>
    </source>
</evidence>
<keyword evidence="3 11" id="KW-0227">DNA damage</keyword>
<dbReference type="GO" id="GO:0140664">
    <property type="term" value="F:ATP-dependent DNA damage sensor activity"/>
    <property type="evidence" value="ECO:0007669"/>
    <property type="project" value="InterPro"/>
</dbReference>
<evidence type="ECO:0000256" key="8">
    <source>
        <dbReference type="ARBA" id="ARBA00023016"/>
    </source>
</evidence>
<dbReference type="GO" id="GO:0008270">
    <property type="term" value="F:zinc ion binding"/>
    <property type="evidence" value="ECO:0007669"/>
    <property type="project" value="UniProtKB-KW"/>
</dbReference>
<proteinExistence type="inferred from homology"/>
<feature type="region of interest" description="Lon-protease-like" evidence="11">
    <location>
        <begin position="360"/>
        <end position="467"/>
    </location>
</feature>
<dbReference type="InterPro" id="IPR004504">
    <property type="entry name" value="DNA_repair_RadA"/>
</dbReference>
<dbReference type="GO" id="GO:0000725">
    <property type="term" value="P:recombinational repair"/>
    <property type="evidence" value="ECO:0007669"/>
    <property type="project" value="UniProtKB-UniRule"/>
</dbReference>
<dbReference type="InterPro" id="IPR020588">
    <property type="entry name" value="RecA_ATP-bd"/>
</dbReference>
<dbReference type="PANTHER" id="PTHR32472:SF10">
    <property type="entry name" value="DNA REPAIR PROTEIN RADA-LIKE PROTEIN"/>
    <property type="match status" value="1"/>
</dbReference>
<reference evidence="15" key="2">
    <citation type="journal article" date="2021" name="PeerJ">
        <title>Extensive microbial diversity within the chicken gut microbiome revealed by metagenomics and culture.</title>
        <authorList>
            <person name="Gilroy R."/>
            <person name="Ravi A."/>
            <person name="Getino M."/>
            <person name="Pursley I."/>
            <person name="Horton D.L."/>
            <person name="Alikhan N.F."/>
            <person name="Baker D."/>
            <person name="Gharbi K."/>
            <person name="Hall N."/>
            <person name="Watson M."/>
            <person name="Adriaenssens E.M."/>
            <person name="Foster-Nyarko E."/>
            <person name="Jarju S."/>
            <person name="Secka A."/>
            <person name="Antonio M."/>
            <person name="Oren A."/>
            <person name="Chaudhuri R.R."/>
            <person name="La Ragione R."/>
            <person name="Hildebrand F."/>
            <person name="Pallen M.J."/>
        </authorList>
    </citation>
    <scope>NUCLEOTIDE SEQUENCE</scope>
    <source>
        <strain evidence="15">CHK152-2871</strain>
    </source>
</reference>
<dbReference type="GO" id="GO:0005524">
    <property type="term" value="F:ATP binding"/>
    <property type="evidence" value="ECO:0007669"/>
    <property type="project" value="UniProtKB-UniRule"/>
</dbReference>
<keyword evidence="4 13" id="KW-0863">Zinc-finger</keyword>
<dbReference type="InterPro" id="IPR020568">
    <property type="entry name" value="Ribosomal_Su5_D2-typ_SF"/>
</dbReference>
<keyword evidence="7 11" id="KW-0067">ATP-binding</keyword>
<dbReference type="Gene3D" id="3.40.50.300">
    <property type="entry name" value="P-loop containing nucleotide triphosphate hydrolases"/>
    <property type="match status" value="1"/>
</dbReference>
<dbReference type="GO" id="GO:0005829">
    <property type="term" value="C:cytosol"/>
    <property type="evidence" value="ECO:0007669"/>
    <property type="project" value="TreeGrafter"/>
</dbReference>
<sequence>MAKVKTKWVCQSCGYESFSYLGRCPDCGNFATFCEESVQDTPQLKSNSAPSLVLNSELRAQKINDIKNDEKIRLKTNMQELDRVLGGGFVAGSLVLLAGDPGIGKSTLILQTCKNLCSKDINKNPVCALYICAEESPEQVKLRALRLGVNSDCLYVTNQNCLEEVIKQIDEIKPEFLVVDSIQAVFSSQITSSSGSVSQIRECTNILMHIAKQKNITTVIIGHVTKEGNIAGPKVLEHMVDCVINFEGDRYKSYRILRSIKNRFGTTSEVGVFNMEDDGLSEVLNPSELFLNPSESANCGCSVIATLEGTRVLLLEIQSLTGSTPYPNPRRVARGIEYNRLLQILAVLEKRVGLNLSKQDVYINVIGGIDIIEPAADLGVALAVLSCARDIPLRDKTVIIGELGLSGEIRAVDNLEKRLKEAQKLGFECAIIPCVNKNISQKISKLDIKVIQVSKLTDAIIQAFGQN</sequence>
<evidence type="ECO:0000256" key="10">
    <source>
        <dbReference type="ARBA" id="ARBA00023204"/>
    </source>
</evidence>
<keyword evidence="5" id="KW-0378">Hydrolase</keyword>
<evidence type="ECO:0000256" key="2">
    <source>
        <dbReference type="ARBA" id="ARBA00022741"/>
    </source>
</evidence>
<accession>A0A9D1JZ09</accession>
<keyword evidence="2 11" id="KW-0547">Nucleotide-binding</keyword>
<dbReference type="InterPro" id="IPR003593">
    <property type="entry name" value="AAA+_ATPase"/>
</dbReference>
<dbReference type="GO" id="GO:0003684">
    <property type="term" value="F:damaged DNA binding"/>
    <property type="evidence" value="ECO:0007669"/>
    <property type="project" value="InterPro"/>
</dbReference>
<evidence type="ECO:0000256" key="4">
    <source>
        <dbReference type="ARBA" id="ARBA00022771"/>
    </source>
</evidence>
<evidence type="ECO:0000313" key="15">
    <source>
        <dbReference type="EMBL" id="HIS74498.1"/>
    </source>
</evidence>
<dbReference type="FunFam" id="3.40.50.300:FF:000050">
    <property type="entry name" value="DNA repair protein RadA"/>
    <property type="match status" value="1"/>
</dbReference>
<comment type="function">
    <text evidence="13">DNA-dependent ATPase involved in processing of recombination intermediates, plays a role in repairing DNA breaks. Stimulates the branch migration of RecA-mediated strand transfer reactions, allowing the 3' invading strand to extend heteroduplex DNA faster. Binds ssDNA in the presence of ADP but not other nucleotides, has ATPase activity that is stimulated by ssDNA and various branched DNA structures, but inhibited by SSB. Does not have RecA's homology-searching function.</text>
</comment>
<evidence type="ECO:0000256" key="9">
    <source>
        <dbReference type="ARBA" id="ARBA00023125"/>
    </source>
</evidence>
<dbReference type="AlphaFoldDB" id="A0A9D1JZ09"/>
<reference evidence="15" key="1">
    <citation type="submission" date="2020-10" db="EMBL/GenBank/DDBJ databases">
        <authorList>
            <person name="Gilroy R."/>
        </authorList>
    </citation>
    <scope>NUCLEOTIDE SEQUENCE</scope>
    <source>
        <strain evidence="15">CHK152-2871</strain>
    </source>
</reference>
<comment type="function">
    <text evidence="11">Plays a role in repairing double-strand DNA breaks, probably involving stabilizing or processing branched DNA or blocked replication forks.</text>
</comment>
<evidence type="ECO:0000259" key="14">
    <source>
        <dbReference type="PROSITE" id="PS50162"/>
    </source>
</evidence>
<evidence type="ECO:0000256" key="12">
    <source>
        <dbReference type="NCBIfam" id="TIGR00416"/>
    </source>
</evidence>
<dbReference type="SUPFAM" id="SSF54211">
    <property type="entry name" value="Ribosomal protein S5 domain 2-like"/>
    <property type="match status" value="1"/>
</dbReference>
<keyword evidence="6 13" id="KW-0862">Zinc</keyword>
<dbReference type="Proteomes" id="UP000886865">
    <property type="component" value="Unassembled WGS sequence"/>
</dbReference>
<dbReference type="EMBL" id="DVJQ01000048">
    <property type="protein sequence ID" value="HIS74498.1"/>
    <property type="molecule type" value="Genomic_DNA"/>
</dbReference>
<dbReference type="CDD" id="cd01121">
    <property type="entry name" value="RadA_SMS_N"/>
    <property type="match status" value="1"/>
</dbReference>
<evidence type="ECO:0000256" key="6">
    <source>
        <dbReference type="ARBA" id="ARBA00022833"/>
    </source>
</evidence>
<keyword evidence="8 11" id="KW-0346">Stress response</keyword>
<dbReference type="NCBIfam" id="TIGR00416">
    <property type="entry name" value="sms"/>
    <property type="match status" value="1"/>
</dbReference>
<dbReference type="InterPro" id="IPR014721">
    <property type="entry name" value="Ribsml_uS5_D2-typ_fold_subgr"/>
</dbReference>
<feature type="domain" description="RecA family profile 1" evidence="14">
    <location>
        <begin position="70"/>
        <end position="224"/>
    </location>
</feature>
<keyword evidence="9 11" id="KW-0238">DNA-binding</keyword>
<dbReference type="InterPro" id="IPR027417">
    <property type="entry name" value="P-loop_NTPase"/>
</dbReference>
<dbReference type="Pfam" id="PF18073">
    <property type="entry name" value="Zn_ribbon_LapB"/>
    <property type="match status" value="1"/>
</dbReference>
<keyword evidence="10 11" id="KW-0234">DNA repair</keyword>
<dbReference type="PANTHER" id="PTHR32472">
    <property type="entry name" value="DNA REPAIR PROTEIN RADA"/>
    <property type="match status" value="1"/>
</dbReference>
<dbReference type="GO" id="GO:0016787">
    <property type="term" value="F:hydrolase activity"/>
    <property type="evidence" value="ECO:0007669"/>
    <property type="project" value="UniProtKB-KW"/>
</dbReference>
<dbReference type="HAMAP" id="MF_01498">
    <property type="entry name" value="RadA_bact"/>
    <property type="match status" value="1"/>
</dbReference>
<feature type="binding site" evidence="11">
    <location>
        <begin position="99"/>
        <end position="106"/>
    </location>
    <ligand>
        <name>ATP</name>
        <dbReference type="ChEBI" id="CHEBI:30616"/>
    </ligand>
</feature>
<dbReference type="Pfam" id="PF06745">
    <property type="entry name" value="ATPase"/>
    <property type="match status" value="1"/>
</dbReference>
<evidence type="ECO:0000313" key="16">
    <source>
        <dbReference type="Proteomes" id="UP000886865"/>
    </source>
</evidence>
<dbReference type="PRINTS" id="PR01874">
    <property type="entry name" value="DNAREPAIRADA"/>
</dbReference>
<dbReference type="PROSITE" id="PS50162">
    <property type="entry name" value="RECA_2"/>
    <property type="match status" value="1"/>
</dbReference>
<comment type="similarity">
    <text evidence="11 13">Belongs to the RecA family. RadA subfamily.</text>
</comment>
<dbReference type="SMART" id="SM00382">
    <property type="entry name" value="AAA"/>
    <property type="match status" value="1"/>
</dbReference>
<dbReference type="SUPFAM" id="SSF52540">
    <property type="entry name" value="P-loop containing nucleoside triphosphate hydrolases"/>
    <property type="match status" value="1"/>
</dbReference>
<organism evidence="15 16">
    <name type="scientific">Candidatus Galligastranaerophilus intestinavium</name>
    <dbReference type="NCBI Taxonomy" id="2840836"/>
    <lineage>
        <taxon>Bacteria</taxon>
        <taxon>Candidatus Galligastranaerophilus</taxon>
    </lineage>
</organism>
<dbReference type="InterPro" id="IPR014774">
    <property type="entry name" value="KaiC-like_dom"/>
</dbReference>
<gene>
    <name evidence="11 15" type="primary">radA</name>
    <name evidence="15" type="ORF">IAA86_05725</name>
</gene>
<evidence type="ECO:0000256" key="3">
    <source>
        <dbReference type="ARBA" id="ARBA00022763"/>
    </source>
</evidence>
<comment type="domain">
    <text evidence="11">The middle region has homology to RecA with ATPase motifs including the RadA KNRFG motif, while the C-terminus is homologous to Lon protease.</text>
</comment>
<dbReference type="Pfam" id="PF13541">
    <property type="entry name" value="ChlI"/>
    <property type="match status" value="1"/>
</dbReference>